<protein>
    <recommendedName>
        <fullName evidence="7">Gypsy retrotransposon integrase-like protein 1</fullName>
    </recommendedName>
</protein>
<evidence type="ECO:0000256" key="5">
    <source>
        <dbReference type="ARBA" id="ARBA00022801"/>
    </source>
</evidence>
<dbReference type="PANTHER" id="PTHR37984:SF15">
    <property type="entry name" value="INTEGRASE CATALYTIC DOMAIN-CONTAINING PROTEIN"/>
    <property type="match status" value="1"/>
</dbReference>
<dbReference type="Pfam" id="PF17917">
    <property type="entry name" value="RT_RNaseH"/>
    <property type="match status" value="1"/>
</dbReference>
<keyword evidence="6" id="KW-0695">RNA-directed DNA polymerase</keyword>
<dbReference type="SUPFAM" id="SSF56672">
    <property type="entry name" value="DNA/RNA polymerases"/>
    <property type="match status" value="1"/>
</dbReference>
<dbReference type="Pfam" id="PF17921">
    <property type="entry name" value="Integrase_H2C2"/>
    <property type="match status" value="1"/>
</dbReference>
<dbReference type="PANTHER" id="PTHR37984">
    <property type="entry name" value="PROTEIN CBG26694"/>
    <property type="match status" value="1"/>
</dbReference>
<evidence type="ECO:0000256" key="6">
    <source>
        <dbReference type="ARBA" id="ARBA00022918"/>
    </source>
</evidence>
<feature type="domain" description="Reverse transcriptase RNase H-like" evidence="8">
    <location>
        <begin position="93"/>
        <end position="126"/>
    </location>
</feature>
<evidence type="ECO:0000313" key="11">
    <source>
        <dbReference type="Proteomes" id="UP000830375"/>
    </source>
</evidence>
<evidence type="ECO:0000256" key="4">
    <source>
        <dbReference type="ARBA" id="ARBA00022759"/>
    </source>
</evidence>
<dbReference type="EMBL" id="JACTAM010000002">
    <property type="protein sequence ID" value="KAI2667200.1"/>
    <property type="molecule type" value="Genomic_DNA"/>
</dbReference>
<dbReference type="InterPro" id="IPR043502">
    <property type="entry name" value="DNA/RNA_pol_sf"/>
</dbReference>
<dbReference type="InterPro" id="IPR050951">
    <property type="entry name" value="Retrovirus_Pol_polyprotein"/>
</dbReference>
<dbReference type="Proteomes" id="UP000830375">
    <property type="component" value="Unassembled WGS sequence"/>
</dbReference>
<keyword evidence="2" id="KW-0548">Nucleotidyltransferase</keyword>
<keyword evidence="4" id="KW-0255">Endonuclease</keyword>
<accession>A0ABQ8MWW1</accession>
<keyword evidence="11" id="KW-1185">Reference proteome</keyword>
<reference evidence="10 11" key="1">
    <citation type="submission" date="2022-01" db="EMBL/GenBank/DDBJ databases">
        <title>A high-quality chromosome-level genome assembly of rohu carp, Labeo rohita.</title>
        <authorList>
            <person name="Arick M.A. II"/>
            <person name="Hsu C.-Y."/>
            <person name="Magbanua Z."/>
            <person name="Pechanova O."/>
            <person name="Grover C."/>
            <person name="Miller E."/>
            <person name="Thrash A."/>
            <person name="Ezzel L."/>
            <person name="Alam S."/>
            <person name="Benzie J."/>
            <person name="Hamilton M."/>
            <person name="Karsi A."/>
            <person name="Lawrence M.L."/>
            <person name="Peterson D.G."/>
        </authorList>
    </citation>
    <scope>NUCLEOTIDE SEQUENCE [LARGE SCALE GENOMIC DNA]</scope>
    <source>
        <strain evidence="11">BAU-BD-2019</strain>
        <tissue evidence="10">Blood</tissue>
    </source>
</reference>
<evidence type="ECO:0000256" key="1">
    <source>
        <dbReference type="ARBA" id="ARBA00022679"/>
    </source>
</evidence>
<comment type="caution">
    <text evidence="10">The sequence shown here is derived from an EMBL/GenBank/DDBJ whole genome shotgun (WGS) entry which is preliminary data.</text>
</comment>
<organism evidence="10 11">
    <name type="scientific">Labeo rohita</name>
    <name type="common">Indian major carp</name>
    <name type="synonym">Cyprinus rohita</name>
    <dbReference type="NCBI Taxonomy" id="84645"/>
    <lineage>
        <taxon>Eukaryota</taxon>
        <taxon>Metazoa</taxon>
        <taxon>Chordata</taxon>
        <taxon>Craniata</taxon>
        <taxon>Vertebrata</taxon>
        <taxon>Euteleostomi</taxon>
        <taxon>Actinopterygii</taxon>
        <taxon>Neopterygii</taxon>
        <taxon>Teleostei</taxon>
        <taxon>Ostariophysi</taxon>
        <taxon>Cypriniformes</taxon>
        <taxon>Cyprinidae</taxon>
        <taxon>Labeoninae</taxon>
        <taxon>Labeonini</taxon>
        <taxon>Labeo</taxon>
    </lineage>
</organism>
<feature type="domain" description="Integrase zinc-binding" evidence="9">
    <location>
        <begin position="328"/>
        <end position="383"/>
    </location>
</feature>
<evidence type="ECO:0000313" key="10">
    <source>
        <dbReference type="EMBL" id="KAI2667200.1"/>
    </source>
</evidence>
<evidence type="ECO:0000256" key="2">
    <source>
        <dbReference type="ARBA" id="ARBA00022695"/>
    </source>
</evidence>
<gene>
    <name evidence="10" type="ORF">H4Q32_003621</name>
</gene>
<evidence type="ECO:0000256" key="7">
    <source>
        <dbReference type="ARBA" id="ARBA00039658"/>
    </source>
</evidence>
<sequence>MPAFTFPTKTHSLAHSLARALNGGSRTNVFQYPLQNRSASSLNTVEAIAKLSKADLMEEDGCTPSVRRIKSVLGMILYYQHFIPNCSSIPAGEEKARPIAFASKSLSNSQRGYPAHKLEFLALKWSRWVSKLAAYSFDLKHIAGSKNTVADALSRDPFTKSVSHRLITERYGSLLTEAEGVDKDGVQDTFRLQVNSLHVLSQSSPVFCDHTTVRNLLNLHNQWETVTELRAMQTVQSFQNIATTGPDTISAIPLEDIRQGQESDPVISKIIPYLSQRKRPSRREVAGMDAGALVLLKQWDWLKVQGGVIYRVSKDPLSNHKRFQLVLPSSLRAKALAGVHDLAGHQGQSRTLQLTRQRFFWLRMERDIRKYVKCCQRCILAKTPEPSSPT</sequence>
<keyword evidence="5" id="KW-0378">Hydrolase</keyword>
<proteinExistence type="predicted"/>
<name>A0ABQ8MWW1_LABRO</name>
<evidence type="ECO:0000256" key="3">
    <source>
        <dbReference type="ARBA" id="ARBA00022722"/>
    </source>
</evidence>
<keyword evidence="3" id="KW-0540">Nuclease</keyword>
<dbReference type="Gene3D" id="1.10.340.70">
    <property type="match status" value="1"/>
</dbReference>
<evidence type="ECO:0000259" key="8">
    <source>
        <dbReference type="Pfam" id="PF17917"/>
    </source>
</evidence>
<dbReference type="InterPro" id="IPR041373">
    <property type="entry name" value="RT_RNaseH"/>
</dbReference>
<dbReference type="InterPro" id="IPR041588">
    <property type="entry name" value="Integrase_H2C2"/>
</dbReference>
<evidence type="ECO:0000259" key="9">
    <source>
        <dbReference type="Pfam" id="PF17921"/>
    </source>
</evidence>
<keyword evidence="1" id="KW-0808">Transferase</keyword>